<accession>A0AAN9I7E1</accession>
<proteinExistence type="predicted"/>
<protein>
    <submittedName>
        <fullName evidence="1">Uncharacterized protein</fullName>
    </submittedName>
</protein>
<dbReference type="AlphaFoldDB" id="A0AAN9I7E1"/>
<name>A0AAN9I7E1_CROPI</name>
<comment type="caution">
    <text evidence="1">The sequence shown here is derived from an EMBL/GenBank/DDBJ whole genome shotgun (WGS) entry which is preliminary data.</text>
</comment>
<keyword evidence="2" id="KW-1185">Reference proteome</keyword>
<gene>
    <name evidence="1" type="ORF">RIF29_20347</name>
</gene>
<organism evidence="1 2">
    <name type="scientific">Crotalaria pallida</name>
    <name type="common">Smooth rattlebox</name>
    <name type="synonym">Crotalaria striata</name>
    <dbReference type="NCBI Taxonomy" id="3830"/>
    <lineage>
        <taxon>Eukaryota</taxon>
        <taxon>Viridiplantae</taxon>
        <taxon>Streptophyta</taxon>
        <taxon>Embryophyta</taxon>
        <taxon>Tracheophyta</taxon>
        <taxon>Spermatophyta</taxon>
        <taxon>Magnoliopsida</taxon>
        <taxon>eudicotyledons</taxon>
        <taxon>Gunneridae</taxon>
        <taxon>Pentapetalae</taxon>
        <taxon>rosids</taxon>
        <taxon>fabids</taxon>
        <taxon>Fabales</taxon>
        <taxon>Fabaceae</taxon>
        <taxon>Papilionoideae</taxon>
        <taxon>50 kb inversion clade</taxon>
        <taxon>genistoids sensu lato</taxon>
        <taxon>core genistoids</taxon>
        <taxon>Crotalarieae</taxon>
        <taxon>Crotalaria</taxon>
    </lineage>
</organism>
<sequence>MGGDEVFQRTESFSKYPFEEEKKRYSTSRPQEETLRKTYNLYRTHTALSHSHLRRRHLSPHSHINLTPTVHSHTTLSSPPAPSSIFSIEARYRRLAVAVWPSRCRISQQLFRLFCYIIALKPCRISVGFER</sequence>
<dbReference type="Proteomes" id="UP001372338">
    <property type="component" value="Unassembled WGS sequence"/>
</dbReference>
<reference evidence="1 2" key="1">
    <citation type="submission" date="2024-01" db="EMBL/GenBank/DDBJ databases">
        <title>The genomes of 5 underutilized Papilionoideae crops provide insights into root nodulation and disease resistanc.</title>
        <authorList>
            <person name="Yuan L."/>
        </authorList>
    </citation>
    <scope>NUCLEOTIDE SEQUENCE [LARGE SCALE GENOMIC DNA]</scope>
    <source>
        <strain evidence="1">ZHUSHIDOU_FW_LH</strain>
        <tissue evidence="1">Leaf</tissue>
    </source>
</reference>
<evidence type="ECO:0000313" key="1">
    <source>
        <dbReference type="EMBL" id="KAK7267669.1"/>
    </source>
</evidence>
<evidence type="ECO:0000313" key="2">
    <source>
        <dbReference type="Proteomes" id="UP001372338"/>
    </source>
</evidence>
<dbReference type="EMBL" id="JAYWIO010000004">
    <property type="protein sequence ID" value="KAK7267669.1"/>
    <property type="molecule type" value="Genomic_DNA"/>
</dbReference>